<evidence type="ECO:0000259" key="9">
    <source>
        <dbReference type="Pfam" id="PF09811"/>
    </source>
</evidence>
<evidence type="ECO:0000313" key="11">
    <source>
        <dbReference type="Proteomes" id="UP000267251"/>
    </source>
</evidence>
<feature type="region of interest" description="Disordered" evidence="8">
    <location>
        <begin position="1"/>
        <end position="51"/>
    </location>
</feature>
<dbReference type="InterPro" id="IPR038881">
    <property type="entry name" value="Yae1-like"/>
</dbReference>
<evidence type="ECO:0000256" key="8">
    <source>
        <dbReference type="SAM" id="MobiDB-lite"/>
    </source>
</evidence>
<evidence type="ECO:0000256" key="6">
    <source>
        <dbReference type="ARBA" id="ARBA00022490"/>
    </source>
</evidence>
<feature type="compositionally biased region" description="Basic and acidic residues" evidence="8">
    <location>
        <begin position="1"/>
        <end position="12"/>
    </location>
</feature>
<protein>
    <recommendedName>
        <fullName evidence="5">Protein YAE1</fullName>
    </recommendedName>
    <alternativeName>
        <fullName evidence="4">Protein yae1</fullName>
    </alternativeName>
</protein>
<dbReference type="AlphaFoldDB" id="A0A4P9XZW3"/>
<evidence type="ECO:0000313" key="10">
    <source>
        <dbReference type="EMBL" id="RKP11977.1"/>
    </source>
</evidence>
<dbReference type="OrthoDB" id="20086at2759"/>
<dbReference type="InterPro" id="IPR019191">
    <property type="entry name" value="Essential_protein_Yae1_N"/>
</dbReference>
<name>A0A4P9XZW3_9FUNG</name>
<keyword evidence="6" id="KW-0963">Cytoplasm</keyword>
<dbReference type="PANTHER" id="PTHR18829:SF0">
    <property type="entry name" value="PROTEIN YAE1 HOMOLOG"/>
    <property type="match status" value="1"/>
</dbReference>
<dbReference type="GO" id="GO:0005634">
    <property type="term" value="C:nucleus"/>
    <property type="evidence" value="ECO:0007669"/>
    <property type="project" value="UniProtKB-SubCell"/>
</dbReference>
<evidence type="ECO:0000256" key="5">
    <source>
        <dbReference type="ARBA" id="ARBA00018400"/>
    </source>
</evidence>
<sequence length="194" mass="21406">MEAQIREKKEVSKTTPLTSPAQSSDEQETDEIWMVSDEENDHDPATKPYSSSERAIAEQEWQRLHTNFGNDGYREGLNDGKQRVIQGNFDLGYAEGVPIGRSLGHLLATLETVSTANALSNHTIIPDPEHASQLSQLIRKIQALDVKALFGCHFQDRMGVKGTVDPDRSPDVQVNALTEEAKALVARIGLKVSI</sequence>
<dbReference type="GO" id="GO:0005737">
    <property type="term" value="C:cytoplasm"/>
    <property type="evidence" value="ECO:0007669"/>
    <property type="project" value="UniProtKB-SubCell"/>
</dbReference>
<comment type="similarity">
    <text evidence="3">Belongs to the YAE1 family.</text>
</comment>
<evidence type="ECO:0000256" key="3">
    <source>
        <dbReference type="ARBA" id="ARBA00007096"/>
    </source>
</evidence>
<feature type="compositionally biased region" description="Polar residues" evidence="8">
    <location>
        <begin position="13"/>
        <end position="24"/>
    </location>
</feature>
<keyword evidence="7" id="KW-0539">Nucleus</keyword>
<evidence type="ECO:0000256" key="4">
    <source>
        <dbReference type="ARBA" id="ARBA00017286"/>
    </source>
</evidence>
<dbReference type="PANTHER" id="PTHR18829">
    <property type="entry name" value="PROTEIN YAE1 HOMOLOG"/>
    <property type="match status" value="1"/>
</dbReference>
<keyword evidence="11" id="KW-1185">Reference proteome</keyword>
<evidence type="ECO:0000256" key="1">
    <source>
        <dbReference type="ARBA" id="ARBA00004123"/>
    </source>
</evidence>
<feature type="compositionally biased region" description="Acidic residues" evidence="8">
    <location>
        <begin position="25"/>
        <end position="41"/>
    </location>
</feature>
<evidence type="ECO:0000256" key="7">
    <source>
        <dbReference type="ARBA" id="ARBA00023242"/>
    </source>
</evidence>
<reference evidence="11" key="1">
    <citation type="journal article" date="2018" name="Nat. Microbiol.">
        <title>Leveraging single-cell genomics to expand the fungal tree of life.</title>
        <authorList>
            <person name="Ahrendt S.R."/>
            <person name="Quandt C.A."/>
            <person name="Ciobanu D."/>
            <person name="Clum A."/>
            <person name="Salamov A."/>
            <person name="Andreopoulos B."/>
            <person name="Cheng J.F."/>
            <person name="Woyke T."/>
            <person name="Pelin A."/>
            <person name="Henrissat B."/>
            <person name="Reynolds N.K."/>
            <person name="Benny G.L."/>
            <person name="Smith M.E."/>
            <person name="James T.Y."/>
            <person name="Grigoriev I.V."/>
        </authorList>
    </citation>
    <scope>NUCLEOTIDE SEQUENCE [LARGE SCALE GENOMIC DNA]</scope>
</reference>
<gene>
    <name evidence="10" type="ORF">BJ684DRAFT_21451</name>
</gene>
<comment type="subcellular location">
    <subcellularLocation>
        <location evidence="2">Cytoplasm</location>
    </subcellularLocation>
    <subcellularLocation>
        <location evidence="1">Nucleus</location>
    </subcellularLocation>
</comment>
<feature type="domain" description="Essential protein Yae1 N-terminal" evidence="9">
    <location>
        <begin position="72"/>
        <end position="109"/>
    </location>
</feature>
<dbReference type="Proteomes" id="UP000267251">
    <property type="component" value="Unassembled WGS sequence"/>
</dbReference>
<organism evidence="10 11">
    <name type="scientific">Piptocephalis cylindrospora</name>
    <dbReference type="NCBI Taxonomy" id="1907219"/>
    <lineage>
        <taxon>Eukaryota</taxon>
        <taxon>Fungi</taxon>
        <taxon>Fungi incertae sedis</taxon>
        <taxon>Zoopagomycota</taxon>
        <taxon>Zoopagomycotina</taxon>
        <taxon>Zoopagomycetes</taxon>
        <taxon>Zoopagales</taxon>
        <taxon>Piptocephalidaceae</taxon>
        <taxon>Piptocephalis</taxon>
    </lineage>
</organism>
<proteinExistence type="inferred from homology"/>
<dbReference type="Pfam" id="PF09811">
    <property type="entry name" value="Yae1_N"/>
    <property type="match status" value="1"/>
</dbReference>
<dbReference type="EMBL" id="KZ988546">
    <property type="protein sequence ID" value="RKP11977.1"/>
    <property type="molecule type" value="Genomic_DNA"/>
</dbReference>
<evidence type="ECO:0000256" key="2">
    <source>
        <dbReference type="ARBA" id="ARBA00004496"/>
    </source>
</evidence>
<accession>A0A4P9XZW3</accession>